<dbReference type="EMBL" id="HBUE01009552">
    <property type="protein sequence ID" value="CAG6447642.1"/>
    <property type="molecule type" value="Transcribed_RNA"/>
</dbReference>
<dbReference type="InterPro" id="IPR011009">
    <property type="entry name" value="Kinase-like_dom_sf"/>
</dbReference>
<name>A0A8D8ETT5_CULPI</name>
<dbReference type="Pfam" id="PF02958">
    <property type="entry name" value="EcKL"/>
    <property type="match status" value="1"/>
</dbReference>
<dbReference type="SUPFAM" id="SSF56112">
    <property type="entry name" value="Protein kinase-like (PK-like)"/>
    <property type="match status" value="1"/>
</dbReference>
<evidence type="ECO:0000313" key="1">
    <source>
        <dbReference type="EMBL" id="CAG6447642.1"/>
    </source>
</evidence>
<proteinExistence type="predicted"/>
<dbReference type="AlphaFoldDB" id="A0A8D8ETT5"/>
<sequence length="235" mass="26206">MTSTGSELSSAPSAECWRNAKFFEDVVRADLNADASIVIHVSDVQVANANAKVEGYMSLMHRAAVEFQVGGAGVVQIRSYIVKEKSSKVFGGDFVEKLAVFSKEIEMYETFLPAFEEFWGDAGIQFGPRVLKTVSTPYTVIVMEDLKSKGFSMKQRSEGLSLELCEQVLSKVAKFHAASVVYFEQNGPYPEDFKEGFLSEKLKEDMEAYYAPLLESYIQALEDLGFPVEVREALR</sequence>
<protein>
    <submittedName>
        <fullName evidence="1">(northern house mosquito) hypothetical protein</fullName>
    </submittedName>
</protein>
<accession>A0A8D8ETT5</accession>
<reference evidence="1" key="1">
    <citation type="submission" date="2021-05" db="EMBL/GenBank/DDBJ databases">
        <authorList>
            <person name="Alioto T."/>
            <person name="Alioto T."/>
            <person name="Gomez Garrido J."/>
        </authorList>
    </citation>
    <scope>NUCLEOTIDE SEQUENCE</scope>
</reference>
<dbReference type="InterPro" id="IPR004119">
    <property type="entry name" value="EcKL"/>
</dbReference>
<dbReference type="PANTHER" id="PTHR11012">
    <property type="entry name" value="PROTEIN KINASE-LIKE DOMAIN-CONTAINING"/>
    <property type="match status" value="1"/>
</dbReference>
<dbReference type="PANTHER" id="PTHR11012:SF6">
    <property type="entry name" value="CHK DOMAIN OV1-RELATED"/>
    <property type="match status" value="1"/>
</dbReference>
<organism evidence="1">
    <name type="scientific">Culex pipiens</name>
    <name type="common">House mosquito</name>
    <dbReference type="NCBI Taxonomy" id="7175"/>
    <lineage>
        <taxon>Eukaryota</taxon>
        <taxon>Metazoa</taxon>
        <taxon>Ecdysozoa</taxon>
        <taxon>Arthropoda</taxon>
        <taxon>Hexapoda</taxon>
        <taxon>Insecta</taxon>
        <taxon>Pterygota</taxon>
        <taxon>Neoptera</taxon>
        <taxon>Endopterygota</taxon>
        <taxon>Diptera</taxon>
        <taxon>Nematocera</taxon>
        <taxon>Culicoidea</taxon>
        <taxon>Culicidae</taxon>
        <taxon>Culicinae</taxon>
        <taxon>Culicini</taxon>
        <taxon>Culex</taxon>
        <taxon>Culex</taxon>
    </lineage>
</organism>